<name>A0A3G8ZMS3_9ACTN</name>
<gene>
    <name evidence="2" type="ORF">EH165_11360</name>
</gene>
<dbReference type="RefSeq" id="WP_124799551.1">
    <property type="nucleotide sequence ID" value="NZ_CP034170.1"/>
</dbReference>
<dbReference type="Pfam" id="PF13223">
    <property type="entry name" value="DUF4031"/>
    <property type="match status" value="1"/>
</dbReference>
<organism evidence="2 3">
    <name type="scientific">Nakamurella antarctica</name>
    <dbReference type="NCBI Taxonomy" id="1902245"/>
    <lineage>
        <taxon>Bacteria</taxon>
        <taxon>Bacillati</taxon>
        <taxon>Actinomycetota</taxon>
        <taxon>Actinomycetes</taxon>
        <taxon>Nakamurellales</taxon>
        <taxon>Nakamurellaceae</taxon>
        <taxon>Nakamurella</taxon>
    </lineage>
</organism>
<feature type="domain" description="DUF4031" evidence="1">
    <location>
        <begin position="3"/>
        <end position="77"/>
    </location>
</feature>
<accession>A0A3G8ZMS3</accession>
<evidence type="ECO:0000313" key="2">
    <source>
        <dbReference type="EMBL" id="AZI58642.1"/>
    </source>
</evidence>
<dbReference type="OrthoDB" id="9808993at2"/>
<dbReference type="AlphaFoldDB" id="A0A3G8ZMS3"/>
<dbReference type="EMBL" id="CP034170">
    <property type="protein sequence ID" value="AZI58642.1"/>
    <property type="molecule type" value="Genomic_DNA"/>
</dbReference>
<proteinExistence type="predicted"/>
<protein>
    <submittedName>
        <fullName evidence="2">DUF4031 domain-containing protein</fullName>
    </submittedName>
</protein>
<keyword evidence="3" id="KW-1185">Reference proteome</keyword>
<sequence>MTVLIDPPRWPAHGRLWAHLVSDVSYAELHEFAAAHGIPARGFDHDHFDVPGESYQLLIAAGAVPVTSRELVARLSASGLRRPKRERRLAASS</sequence>
<reference evidence="2 3" key="2">
    <citation type="submission" date="2018-12" db="EMBL/GenBank/DDBJ databases">
        <title>Nakamurella antarcticus sp. nov., isolated from Antarctica South Shetland Islands soil.</title>
        <authorList>
            <person name="Peng F."/>
        </authorList>
    </citation>
    <scope>NUCLEOTIDE SEQUENCE [LARGE SCALE GENOMIC DNA]</scope>
    <source>
        <strain evidence="2 3">S14-144</strain>
    </source>
</reference>
<dbReference type="InterPro" id="IPR025109">
    <property type="entry name" value="DUF4031"/>
</dbReference>
<evidence type="ECO:0000259" key="1">
    <source>
        <dbReference type="Pfam" id="PF13223"/>
    </source>
</evidence>
<evidence type="ECO:0000313" key="3">
    <source>
        <dbReference type="Proteomes" id="UP000268084"/>
    </source>
</evidence>
<dbReference type="KEGG" id="nak:EH165_11360"/>
<reference evidence="2 3" key="1">
    <citation type="submission" date="2018-11" db="EMBL/GenBank/DDBJ databases">
        <authorList>
            <person name="Da X."/>
        </authorList>
    </citation>
    <scope>NUCLEOTIDE SEQUENCE [LARGE SCALE GENOMIC DNA]</scope>
    <source>
        <strain evidence="2 3">S14-144</strain>
    </source>
</reference>
<dbReference type="Proteomes" id="UP000268084">
    <property type="component" value="Chromosome"/>
</dbReference>